<evidence type="ECO:0000313" key="2">
    <source>
        <dbReference type="Proteomes" id="UP000032142"/>
    </source>
</evidence>
<organism evidence="1 2">
    <name type="scientific">Gossypium arboreum</name>
    <name type="common">Tree cotton</name>
    <name type="synonym">Gossypium nanking</name>
    <dbReference type="NCBI Taxonomy" id="29729"/>
    <lineage>
        <taxon>Eukaryota</taxon>
        <taxon>Viridiplantae</taxon>
        <taxon>Streptophyta</taxon>
        <taxon>Embryophyta</taxon>
        <taxon>Tracheophyta</taxon>
        <taxon>Spermatophyta</taxon>
        <taxon>Magnoliopsida</taxon>
        <taxon>eudicotyledons</taxon>
        <taxon>Gunneridae</taxon>
        <taxon>Pentapetalae</taxon>
        <taxon>rosids</taxon>
        <taxon>malvids</taxon>
        <taxon>Malvales</taxon>
        <taxon>Malvaceae</taxon>
        <taxon>Malvoideae</taxon>
        <taxon>Gossypium</taxon>
    </lineage>
</organism>
<gene>
    <name evidence="1" type="ORF">F383_11582</name>
</gene>
<sequence length="62" mass="6960">MTISSVTKLAQVGDYRSSHHTIKLMLRIEHIGRDRCVCLNRVRGTASSTGLCLERMKFAPTL</sequence>
<dbReference type="AlphaFoldDB" id="A0A0B0PUZ5"/>
<protein>
    <submittedName>
        <fullName evidence="1">Uncharacterized protein</fullName>
    </submittedName>
</protein>
<name>A0A0B0PUZ5_GOSAR</name>
<reference evidence="2" key="1">
    <citation type="submission" date="2014-09" db="EMBL/GenBank/DDBJ databases">
        <authorList>
            <person name="Mudge J."/>
            <person name="Ramaraj T."/>
            <person name="Lindquist I.E."/>
            <person name="Bharti A.K."/>
            <person name="Sundararajan A."/>
            <person name="Cameron C.T."/>
            <person name="Woodward J.E."/>
            <person name="May G.D."/>
            <person name="Brubaker C."/>
            <person name="Broadhvest J."/>
            <person name="Wilkins T.A."/>
        </authorList>
    </citation>
    <scope>NUCLEOTIDE SEQUENCE</scope>
    <source>
        <strain evidence="2">cv. AKA8401</strain>
    </source>
</reference>
<dbReference type="Proteomes" id="UP000032142">
    <property type="component" value="Unassembled WGS sequence"/>
</dbReference>
<proteinExistence type="predicted"/>
<accession>A0A0B0PUZ5</accession>
<evidence type="ECO:0000313" key="1">
    <source>
        <dbReference type="EMBL" id="KHG27236.1"/>
    </source>
</evidence>
<keyword evidence="2" id="KW-1185">Reference proteome</keyword>
<dbReference type="EMBL" id="KN440418">
    <property type="protein sequence ID" value="KHG27236.1"/>
    <property type="molecule type" value="Genomic_DNA"/>
</dbReference>